<keyword evidence="3" id="KW-0378">Hydrolase</keyword>
<dbReference type="EMBL" id="PYLP01000033">
    <property type="protein sequence ID" value="PST35501.1"/>
    <property type="molecule type" value="Genomic_DNA"/>
</dbReference>
<evidence type="ECO:0000256" key="1">
    <source>
        <dbReference type="ARBA" id="ARBA00023239"/>
    </source>
</evidence>
<dbReference type="PANTHER" id="PTHR21240:SF28">
    <property type="entry name" value="ISO-OROTATE DECARBOXYLASE (EUROFUNG)"/>
    <property type="match status" value="1"/>
</dbReference>
<gene>
    <name evidence="3" type="ORF">C7U55_12925</name>
</gene>
<proteinExistence type="predicted"/>
<sequence>MIIDSHNHIGKRKGINFTAEEMIEWLDKAGVDACVVTSQVETINNDYVAEMQKKYPDRIIGYAVVNPWEWEAEEELERCFRDLNLYGLKLNPTRHGFALDRHEIVDPLFKICEKYNKPVLVHGQSDMFNMPGKFDEMAETFPNVTLIMAHIGEPDAIDAAIRVAKRRKNVYIDTASVQLSTLKKALKEIDPDKILMGTDAPWGDFSLSVDLVKKATNNAEIQQKILGDNIIRVLNWDRK</sequence>
<accession>A0A2T3FJP0</accession>
<dbReference type="SUPFAM" id="SSF51556">
    <property type="entry name" value="Metallo-dependent hydrolases"/>
    <property type="match status" value="1"/>
</dbReference>
<dbReference type="GO" id="GO:0005737">
    <property type="term" value="C:cytoplasm"/>
    <property type="evidence" value="ECO:0007669"/>
    <property type="project" value="TreeGrafter"/>
</dbReference>
<dbReference type="AlphaFoldDB" id="A0A2T3FJP0"/>
<dbReference type="PANTHER" id="PTHR21240">
    <property type="entry name" value="2-AMINO-3-CARBOXYLMUCONATE-6-SEMIALDEHYDE DECARBOXYLASE"/>
    <property type="match status" value="1"/>
</dbReference>
<comment type="caution">
    <text evidence="3">The sequence shown here is derived from an EMBL/GenBank/DDBJ whole genome shotgun (WGS) entry which is preliminary data.</text>
</comment>
<keyword evidence="1" id="KW-0456">Lyase</keyword>
<evidence type="ECO:0000313" key="3">
    <source>
        <dbReference type="EMBL" id="PST35501.1"/>
    </source>
</evidence>
<dbReference type="Pfam" id="PF04909">
    <property type="entry name" value="Amidohydro_2"/>
    <property type="match status" value="1"/>
</dbReference>
<dbReference type="InterPro" id="IPR032466">
    <property type="entry name" value="Metal_Hydrolase"/>
</dbReference>
<dbReference type="GO" id="GO:0016831">
    <property type="term" value="F:carboxy-lyase activity"/>
    <property type="evidence" value="ECO:0007669"/>
    <property type="project" value="InterPro"/>
</dbReference>
<dbReference type="GO" id="GO:0019748">
    <property type="term" value="P:secondary metabolic process"/>
    <property type="evidence" value="ECO:0007669"/>
    <property type="project" value="TreeGrafter"/>
</dbReference>
<dbReference type="InterPro" id="IPR032465">
    <property type="entry name" value="ACMSD"/>
</dbReference>
<feature type="domain" description="Amidohydrolase-related" evidence="2">
    <location>
        <begin position="36"/>
        <end position="235"/>
    </location>
</feature>
<name>A0A2T3FJP0_9FIRM</name>
<reference evidence="4" key="1">
    <citation type="submission" date="2018-03" db="EMBL/GenBank/DDBJ databases">
        <title>Lachnoclostridium SNUG30370 gen.nov., sp.nov., isolated from human faeces.</title>
        <authorList>
            <person name="Seo B."/>
            <person name="Jeon K."/>
            <person name="Ko G."/>
        </authorList>
    </citation>
    <scope>NUCLEOTIDE SEQUENCE [LARGE SCALE GENOMIC DNA]</scope>
    <source>
        <strain evidence="4">SNUG30370</strain>
    </source>
</reference>
<protein>
    <submittedName>
        <fullName evidence="3">Amidohydrolase</fullName>
    </submittedName>
</protein>
<dbReference type="GO" id="GO:0016787">
    <property type="term" value="F:hydrolase activity"/>
    <property type="evidence" value="ECO:0007669"/>
    <property type="project" value="UniProtKB-KW"/>
</dbReference>
<organism evidence="3 4">
    <name type="scientific">Faecalibacillus faecis</name>
    <dbReference type="NCBI Taxonomy" id="1982628"/>
    <lineage>
        <taxon>Bacteria</taxon>
        <taxon>Bacillati</taxon>
        <taxon>Bacillota</taxon>
        <taxon>Erysipelotrichia</taxon>
        <taxon>Erysipelotrichales</taxon>
        <taxon>Coprobacillaceae</taxon>
        <taxon>Faecalibacillus</taxon>
    </lineage>
</organism>
<dbReference type="Proteomes" id="UP000241201">
    <property type="component" value="Unassembled WGS sequence"/>
</dbReference>
<evidence type="ECO:0000259" key="2">
    <source>
        <dbReference type="Pfam" id="PF04909"/>
    </source>
</evidence>
<dbReference type="RefSeq" id="WP_106988904.1">
    <property type="nucleotide sequence ID" value="NZ_DBGCOW010000009.1"/>
</dbReference>
<keyword evidence="4" id="KW-1185">Reference proteome</keyword>
<dbReference type="InterPro" id="IPR006680">
    <property type="entry name" value="Amidohydro-rel"/>
</dbReference>
<dbReference type="GeneID" id="77471981"/>
<dbReference type="Gene3D" id="3.20.20.140">
    <property type="entry name" value="Metal-dependent hydrolases"/>
    <property type="match status" value="1"/>
</dbReference>
<evidence type="ECO:0000313" key="4">
    <source>
        <dbReference type="Proteomes" id="UP000241201"/>
    </source>
</evidence>